<name>G2YWX0_BOTF4</name>
<accession>G2YWX0</accession>
<gene>
    <name evidence="1" type="ORF">BofuT4_uP148180.1</name>
</gene>
<organism evidence="1 2">
    <name type="scientific">Botryotinia fuckeliana (strain T4)</name>
    <name type="common">Noble rot fungus</name>
    <name type="synonym">Botrytis cinerea</name>
    <dbReference type="NCBI Taxonomy" id="999810"/>
    <lineage>
        <taxon>Eukaryota</taxon>
        <taxon>Fungi</taxon>
        <taxon>Dikarya</taxon>
        <taxon>Ascomycota</taxon>
        <taxon>Pezizomycotina</taxon>
        <taxon>Leotiomycetes</taxon>
        <taxon>Helotiales</taxon>
        <taxon>Sclerotiniaceae</taxon>
        <taxon>Botrytis</taxon>
    </lineage>
</organism>
<reference evidence="2" key="1">
    <citation type="journal article" date="2011" name="PLoS Genet.">
        <title>Genomic analysis of the necrotrophic fungal pathogens Sclerotinia sclerotiorum and Botrytis cinerea.</title>
        <authorList>
            <person name="Amselem J."/>
            <person name="Cuomo C.A."/>
            <person name="van Kan J.A."/>
            <person name="Viaud M."/>
            <person name="Benito E.P."/>
            <person name="Couloux A."/>
            <person name="Coutinho P.M."/>
            <person name="de Vries R.P."/>
            <person name="Dyer P.S."/>
            <person name="Fillinger S."/>
            <person name="Fournier E."/>
            <person name="Gout L."/>
            <person name="Hahn M."/>
            <person name="Kohn L."/>
            <person name="Lapalu N."/>
            <person name="Plummer K.M."/>
            <person name="Pradier J.M."/>
            <person name="Quevillon E."/>
            <person name="Sharon A."/>
            <person name="Simon A."/>
            <person name="ten Have A."/>
            <person name="Tudzynski B."/>
            <person name="Tudzynski P."/>
            <person name="Wincker P."/>
            <person name="Andrew M."/>
            <person name="Anthouard V."/>
            <person name="Beever R.E."/>
            <person name="Beffa R."/>
            <person name="Benoit I."/>
            <person name="Bouzid O."/>
            <person name="Brault B."/>
            <person name="Chen Z."/>
            <person name="Choquer M."/>
            <person name="Collemare J."/>
            <person name="Cotton P."/>
            <person name="Danchin E.G."/>
            <person name="Da Silva C."/>
            <person name="Gautier A."/>
            <person name="Giraud C."/>
            <person name="Giraud T."/>
            <person name="Gonzalez C."/>
            <person name="Grossetete S."/>
            <person name="Guldener U."/>
            <person name="Henrissat B."/>
            <person name="Howlett B.J."/>
            <person name="Kodira C."/>
            <person name="Kretschmer M."/>
            <person name="Lappartient A."/>
            <person name="Leroch M."/>
            <person name="Levis C."/>
            <person name="Mauceli E."/>
            <person name="Neuveglise C."/>
            <person name="Oeser B."/>
            <person name="Pearson M."/>
            <person name="Poulain J."/>
            <person name="Poussereau N."/>
            <person name="Quesneville H."/>
            <person name="Rascle C."/>
            <person name="Schumacher J."/>
            <person name="Segurens B."/>
            <person name="Sexton A."/>
            <person name="Silva E."/>
            <person name="Sirven C."/>
            <person name="Soanes D.M."/>
            <person name="Talbot N.J."/>
            <person name="Templeton M."/>
            <person name="Yandava C."/>
            <person name="Yarden O."/>
            <person name="Zeng Q."/>
            <person name="Rollins J.A."/>
            <person name="Lebrun M.H."/>
            <person name="Dickman M."/>
        </authorList>
    </citation>
    <scope>NUCLEOTIDE SEQUENCE [LARGE SCALE GENOMIC DNA]</scope>
    <source>
        <strain evidence="2">T4</strain>
    </source>
</reference>
<dbReference type="EMBL" id="FQ790359">
    <property type="protein sequence ID" value="CCD56208.1"/>
    <property type="molecule type" value="Genomic_DNA"/>
</dbReference>
<sequence>MPYIPRTHCSRLVFPFSNGLVYKGFCGFSCTTLHQLKSNLPWLISHVYGLTRFLVQLPPVDQLLPDIVQMRCLMADVQFMVYGG</sequence>
<dbReference type="HOGENOM" id="CLU_2527204_0_0_1"/>
<protein>
    <submittedName>
        <fullName evidence="1">Uncharacterized protein</fullName>
    </submittedName>
</protein>
<evidence type="ECO:0000313" key="1">
    <source>
        <dbReference type="EMBL" id="CCD56208.1"/>
    </source>
</evidence>
<dbReference type="Proteomes" id="UP000008177">
    <property type="component" value="Unplaced contigs"/>
</dbReference>
<evidence type="ECO:0000313" key="2">
    <source>
        <dbReference type="Proteomes" id="UP000008177"/>
    </source>
</evidence>
<dbReference type="InParanoid" id="G2YWX0"/>
<proteinExistence type="predicted"/>
<dbReference type="AlphaFoldDB" id="G2YWX0"/>